<dbReference type="GeneID" id="54559124"/>
<sequence length="150" mass="16936">MTEIGGEELDSTLAIAKSLEQRVLDKIDAFNARNFDPSSPIFYLKHPQWRVEMPAALSRNELTLSELLAAFQRFIAHCPRYHLRATSFNSTVDVSEGVADVFVDVEASGTWKGIVQRHVTLHYFKRFKGDWLHTAQCTINGVDLEMPNAA</sequence>
<dbReference type="RefSeq" id="XP_033669579.1">
    <property type="nucleotide sequence ID" value="XM_033805852.1"/>
</dbReference>
<dbReference type="EMBL" id="ML993590">
    <property type="protein sequence ID" value="KAF2168690.1"/>
    <property type="molecule type" value="Genomic_DNA"/>
</dbReference>
<protein>
    <recommendedName>
        <fullName evidence="3">SnoaL-like domain-containing protein</fullName>
    </recommendedName>
</protein>
<keyword evidence="2" id="KW-1185">Reference proteome</keyword>
<dbReference type="Proteomes" id="UP000799537">
    <property type="component" value="Unassembled WGS sequence"/>
</dbReference>
<organism evidence="1 2">
    <name type="scientific">Zasmidium cellare ATCC 36951</name>
    <dbReference type="NCBI Taxonomy" id="1080233"/>
    <lineage>
        <taxon>Eukaryota</taxon>
        <taxon>Fungi</taxon>
        <taxon>Dikarya</taxon>
        <taxon>Ascomycota</taxon>
        <taxon>Pezizomycotina</taxon>
        <taxon>Dothideomycetes</taxon>
        <taxon>Dothideomycetidae</taxon>
        <taxon>Mycosphaerellales</taxon>
        <taxon>Mycosphaerellaceae</taxon>
        <taxon>Zasmidium</taxon>
    </lineage>
</organism>
<dbReference type="OrthoDB" id="3622878at2759"/>
<evidence type="ECO:0008006" key="3">
    <source>
        <dbReference type="Google" id="ProtNLM"/>
    </source>
</evidence>
<proteinExistence type="predicted"/>
<evidence type="ECO:0000313" key="2">
    <source>
        <dbReference type="Proteomes" id="UP000799537"/>
    </source>
</evidence>
<reference evidence="1" key="1">
    <citation type="journal article" date="2020" name="Stud. Mycol.">
        <title>101 Dothideomycetes genomes: a test case for predicting lifestyles and emergence of pathogens.</title>
        <authorList>
            <person name="Haridas S."/>
            <person name="Albert R."/>
            <person name="Binder M."/>
            <person name="Bloem J."/>
            <person name="Labutti K."/>
            <person name="Salamov A."/>
            <person name="Andreopoulos B."/>
            <person name="Baker S."/>
            <person name="Barry K."/>
            <person name="Bills G."/>
            <person name="Bluhm B."/>
            <person name="Cannon C."/>
            <person name="Castanera R."/>
            <person name="Culley D."/>
            <person name="Daum C."/>
            <person name="Ezra D."/>
            <person name="Gonzalez J."/>
            <person name="Henrissat B."/>
            <person name="Kuo A."/>
            <person name="Liang C."/>
            <person name="Lipzen A."/>
            <person name="Lutzoni F."/>
            <person name="Magnuson J."/>
            <person name="Mondo S."/>
            <person name="Nolan M."/>
            <person name="Ohm R."/>
            <person name="Pangilinan J."/>
            <person name="Park H.-J."/>
            <person name="Ramirez L."/>
            <person name="Alfaro M."/>
            <person name="Sun H."/>
            <person name="Tritt A."/>
            <person name="Yoshinaga Y."/>
            <person name="Zwiers L.-H."/>
            <person name="Turgeon B."/>
            <person name="Goodwin S."/>
            <person name="Spatafora J."/>
            <person name="Crous P."/>
            <person name="Grigoriev I."/>
        </authorList>
    </citation>
    <scope>NUCLEOTIDE SEQUENCE</scope>
    <source>
        <strain evidence="1">ATCC 36951</strain>
    </source>
</reference>
<evidence type="ECO:0000313" key="1">
    <source>
        <dbReference type="EMBL" id="KAF2168690.1"/>
    </source>
</evidence>
<dbReference type="AlphaFoldDB" id="A0A6A6CRC8"/>
<name>A0A6A6CRC8_ZASCE</name>
<accession>A0A6A6CRC8</accession>
<gene>
    <name evidence="1" type="ORF">M409DRAFT_21431</name>
</gene>